<dbReference type="OrthoDB" id="284357at2759"/>
<dbReference type="KEGG" id="dqu:106751684"/>
<dbReference type="GeneID" id="106751684"/>
<gene>
    <name evidence="2" type="primary">LOC106751684</name>
</gene>
<keyword evidence="1" id="KW-1185">Reference proteome</keyword>
<evidence type="ECO:0000313" key="2">
    <source>
        <dbReference type="RefSeq" id="XP_014488181.1"/>
    </source>
</evidence>
<dbReference type="GO" id="GO:0043240">
    <property type="term" value="C:Fanconi anaemia nuclear complex"/>
    <property type="evidence" value="ECO:0007669"/>
    <property type="project" value="InterPro"/>
</dbReference>
<dbReference type="GO" id="GO:0036297">
    <property type="term" value="P:interstrand cross-link repair"/>
    <property type="evidence" value="ECO:0007669"/>
    <property type="project" value="InterPro"/>
</dbReference>
<name>A0A6P3YAZ4_DINQU</name>
<evidence type="ECO:0000313" key="1">
    <source>
        <dbReference type="Proteomes" id="UP000515204"/>
    </source>
</evidence>
<accession>A0A6P3YAZ4</accession>
<sequence length="317" mass="36266">MQANASEFFETFDAFHTLLQGPSVNKEITVENVTHAFNCARFVEIAIAKVQAEGKECDLEKYLQDYRRSEGRSLSHTCTDLAKACDKLLECYLKDSHLSTEIVDEYLKLYTQHLGYNRLKVFLNQLMSNSISINTIIESLEELGVPLSYMENEALIMSWEMAITNGDKTGVINRIHEMINDDQVSKLICSITLLHNDNAIGKLIKEILTSKLVENHPAICIAFADIKGKLLLKLLKNDHNFCINFIDAIFYFGRNMQQIDGDWLSDYDFKYEHLCKIIKTLLNGPPKICELVYNRLSIAKTQPDSTIWNDIEKLVLL</sequence>
<organism evidence="1 2">
    <name type="scientific">Dinoponera quadriceps</name>
    <name type="common">South American ant</name>
    <dbReference type="NCBI Taxonomy" id="609295"/>
    <lineage>
        <taxon>Eukaryota</taxon>
        <taxon>Metazoa</taxon>
        <taxon>Ecdysozoa</taxon>
        <taxon>Arthropoda</taxon>
        <taxon>Hexapoda</taxon>
        <taxon>Insecta</taxon>
        <taxon>Pterygota</taxon>
        <taxon>Neoptera</taxon>
        <taxon>Endopterygota</taxon>
        <taxon>Hymenoptera</taxon>
        <taxon>Apocrita</taxon>
        <taxon>Aculeata</taxon>
        <taxon>Formicoidea</taxon>
        <taxon>Formicidae</taxon>
        <taxon>Ponerinae</taxon>
        <taxon>Ponerini</taxon>
        <taxon>Dinoponera</taxon>
    </lineage>
</organism>
<dbReference type="InterPro" id="IPR035428">
    <property type="entry name" value="FANCF"/>
</dbReference>
<protein>
    <submittedName>
        <fullName evidence="2">Uncharacterized protein LOC106751684 isoform X1</fullName>
    </submittedName>
</protein>
<dbReference type="CTD" id="51569"/>
<dbReference type="Proteomes" id="UP000515204">
    <property type="component" value="Unplaced"/>
</dbReference>
<dbReference type="RefSeq" id="XP_014488181.1">
    <property type="nucleotide sequence ID" value="XM_014632695.1"/>
</dbReference>
<reference evidence="2" key="1">
    <citation type="submission" date="2025-08" db="UniProtKB">
        <authorList>
            <consortium name="RefSeq"/>
        </authorList>
    </citation>
    <scope>IDENTIFICATION</scope>
</reference>
<proteinExistence type="predicted"/>
<dbReference type="AlphaFoldDB" id="A0A6P3YAZ4"/>
<dbReference type="Pfam" id="PF11107">
    <property type="entry name" value="FANCF"/>
    <property type="match status" value="1"/>
</dbReference>